<dbReference type="EMBL" id="CM056820">
    <property type="protein sequence ID" value="KAJ8615642.1"/>
    <property type="molecule type" value="Genomic_DNA"/>
</dbReference>
<organism evidence="1 2">
    <name type="scientific">Persea americana</name>
    <name type="common">Avocado</name>
    <dbReference type="NCBI Taxonomy" id="3435"/>
    <lineage>
        <taxon>Eukaryota</taxon>
        <taxon>Viridiplantae</taxon>
        <taxon>Streptophyta</taxon>
        <taxon>Embryophyta</taxon>
        <taxon>Tracheophyta</taxon>
        <taxon>Spermatophyta</taxon>
        <taxon>Magnoliopsida</taxon>
        <taxon>Magnoliidae</taxon>
        <taxon>Laurales</taxon>
        <taxon>Lauraceae</taxon>
        <taxon>Persea</taxon>
    </lineage>
</organism>
<accession>A0ACC2K3G2</accession>
<gene>
    <name evidence="1" type="ORF">MRB53_035014</name>
</gene>
<evidence type="ECO:0000313" key="2">
    <source>
        <dbReference type="Proteomes" id="UP001234297"/>
    </source>
</evidence>
<evidence type="ECO:0000313" key="1">
    <source>
        <dbReference type="EMBL" id="KAJ8615642.1"/>
    </source>
</evidence>
<sequence length="115" mass="13045">MEFIHSSANACRKEEDKEEEEIANGLEKRTKTSNYIQFGNCMQKGGGEGIGIANGSKKRTEIANRSKKDGKMQLHTIRQMQEEKEDAEIANGLKKRAETCNYTQFGKKKKKNCEL</sequence>
<reference evidence="1 2" key="1">
    <citation type="journal article" date="2022" name="Hortic Res">
        <title>A haplotype resolved chromosomal level avocado genome allows analysis of novel avocado genes.</title>
        <authorList>
            <person name="Nath O."/>
            <person name="Fletcher S.J."/>
            <person name="Hayward A."/>
            <person name="Shaw L.M."/>
            <person name="Masouleh A.K."/>
            <person name="Furtado A."/>
            <person name="Henry R.J."/>
            <person name="Mitter N."/>
        </authorList>
    </citation>
    <scope>NUCLEOTIDE SEQUENCE [LARGE SCALE GENOMIC DNA]</scope>
    <source>
        <strain evidence="2">cv. Hass</strain>
    </source>
</reference>
<proteinExistence type="predicted"/>
<keyword evidence="2" id="KW-1185">Reference proteome</keyword>
<protein>
    <submittedName>
        <fullName evidence="1">Uncharacterized protein</fullName>
    </submittedName>
</protein>
<comment type="caution">
    <text evidence="1">The sequence shown here is derived from an EMBL/GenBank/DDBJ whole genome shotgun (WGS) entry which is preliminary data.</text>
</comment>
<name>A0ACC2K3G2_PERAE</name>
<dbReference type="Proteomes" id="UP001234297">
    <property type="component" value="Chromosome 12"/>
</dbReference>